<dbReference type="SMART" id="SM00324">
    <property type="entry name" value="RhoGAP"/>
    <property type="match status" value="1"/>
</dbReference>
<dbReference type="PRINTS" id="PR00452">
    <property type="entry name" value="SH3DOMAIN"/>
</dbReference>
<dbReference type="PANTHER" id="PTHR45929:SF3">
    <property type="entry name" value="JAK PATHWAY SIGNAL TRANSDUCTION ADAPTOR MOLECULE"/>
    <property type="match status" value="1"/>
</dbReference>
<dbReference type="SUPFAM" id="SSF50044">
    <property type="entry name" value="SH3-domain"/>
    <property type="match status" value="1"/>
</dbReference>
<dbReference type="GO" id="GO:0007165">
    <property type="term" value="P:signal transduction"/>
    <property type="evidence" value="ECO:0007669"/>
    <property type="project" value="InterPro"/>
</dbReference>
<feature type="compositionally biased region" description="Low complexity" evidence="3">
    <location>
        <begin position="954"/>
        <end position="964"/>
    </location>
</feature>
<sequence>MGMGRKERKELVSATISQLEEVLPASGKPEELVRLTTAIVQSTKKLLDGTPEDLRTKSTATLSDFVVAARIIAKDPRSVGSSSRQALSSSRRAVDALVRELNSWHDRRQSEETPGEEPEVVLSSLSRITSEPASLNRLSSINGSGSGPGPAVAPGANPEEAAKERELRDALRKEQITLWKKTEPQLAPTQHGKPSEVLTDMTEKLKNSARVLVEIASQKAPGPAELLEPALQATRAVSVLLDLVDSIFVNRYPMRSQVHGFCCTLVENSLAYGTQSRTEDVSSLRTVTTEVPALLSAAEVMITQSHKRTQDLEGQKKMSMQRSSDLQLLGAASGGVMGVKKRGAPPKPPAAPEKEEVQLKEFEIICVICTNVAVNQEDKKPMPKGTEVPLLAYSSTNILDVKRMLHTRTGILRDSIEIKMQGDDVLPDSTFVKPNNPVPYFVFNVHEPSDRELEEMRKVEKMNSRPKLEDLDWSQYTGPVAIALYDYEALGEEGTLNFDEGEVVEIIEKSHDGWWRGRKDGEDGDFPASFVEEIEIPRSKEDRKRLALRFGKKSPDNKTSDDEGRLSPGVKKLRKLNSNPDQPSSPLAARAVFDRRVSEPLLTDQGHGKKDKKKLVGFFKKRNTQYVPLQEESGEVIGKKSPVVSDRRKKKATASTSSWEDAMAVDDSPELQKKVPLGRPGSSPKPQKRKPGSGTAPVGEGSTKVLRPRRPPPPAPTTLRSTHVAVDTEKPGTGRRTSGGDVSPEQDGDRRSSSPRYPPSFPPESKSPETPPTEVSDPDPAPQSVTVTVSISPSPDSVQKSESMEELLKNLEEFDEVISSQNDAETPEIEGRERDFATIPRSELPPGLDRDRKSKSPSRTPELGRKPVIVENGHSRETSPGKKPTAPPRRKKSKMSQKLMDRVGIFEGSESDKPVIKPVRPAPKVTSAPPPKPERDEKKRMKTRLEVMASRQESSSAPVSRNSSPDITDISQLTKDGSASSEILNSHPSGLAKRSPPLSSSSSSLSHATALHCISFLSEEDRVTSEGLFKSSPSAKAKVDSWLAGLDKGEAPDPNGIKDSASATALLKALLSNKRLGPLIQYPLAKAMCDLAQSTSPVSVLGSQLEQLPDEHRALLKEILRLFGLIINHSDKNKTEVADLNRMFGILLFDRLPPAQTEQLLAYLISTCELLIVS</sequence>
<organism evidence="6 7">
    <name type="scientific">Geodia barretti</name>
    <name type="common">Barrett's horny sponge</name>
    <dbReference type="NCBI Taxonomy" id="519541"/>
    <lineage>
        <taxon>Eukaryota</taxon>
        <taxon>Metazoa</taxon>
        <taxon>Porifera</taxon>
        <taxon>Demospongiae</taxon>
        <taxon>Heteroscleromorpha</taxon>
        <taxon>Tetractinellida</taxon>
        <taxon>Astrophorina</taxon>
        <taxon>Geodiidae</taxon>
        <taxon>Geodia</taxon>
    </lineage>
</organism>
<evidence type="ECO:0000313" key="6">
    <source>
        <dbReference type="EMBL" id="CAI8037985.1"/>
    </source>
</evidence>
<feature type="region of interest" description="Disordered" evidence="3">
    <location>
        <begin position="549"/>
        <end position="1004"/>
    </location>
</feature>
<dbReference type="SMART" id="SM00326">
    <property type="entry name" value="SH3"/>
    <property type="match status" value="1"/>
</dbReference>
<dbReference type="InterPro" id="IPR050670">
    <property type="entry name" value="STAM"/>
</dbReference>
<dbReference type="SUPFAM" id="SSF48350">
    <property type="entry name" value="GTPase activation domain, GAP"/>
    <property type="match status" value="1"/>
</dbReference>
<gene>
    <name evidence="6" type="ORF">GBAR_LOCUS21196</name>
</gene>
<dbReference type="InterPro" id="IPR008936">
    <property type="entry name" value="Rho_GTPase_activation_prot"/>
</dbReference>
<feature type="compositionally biased region" description="Basic residues" evidence="3">
    <location>
        <begin position="609"/>
        <end position="623"/>
    </location>
</feature>
<evidence type="ECO:0000313" key="7">
    <source>
        <dbReference type="Proteomes" id="UP001174909"/>
    </source>
</evidence>
<accession>A0AA35SXL6</accession>
<dbReference type="Pfam" id="PF00018">
    <property type="entry name" value="SH3_1"/>
    <property type="match status" value="1"/>
</dbReference>
<dbReference type="PROSITE" id="PS50002">
    <property type="entry name" value="SH3"/>
    <property type="match status" value="1"/>
</dbReference>
<feature type="compositionally biased region" description="Low complexity" evidence="3">
    <location>
        <begin position="995"/>
        <end position="1004"/>
    </location>
</feature>
<comment type="caution">
    <text evidence="6">The sequence shown here is derived from an EMBL/GenBank/DDBJ whole genome shotgun (WGS) entry which is preliminary data.</text>
</comment>
<dbReference type="CDD" id="cd00159">
    <property type="entry name" value="RhoGAP"/>
    <property type="match status" value="1"/>
</dbReference>
<feature type="compositionally biased region" description="Low complexity" evidence="3">
    <location>
        <begin position="139"/>
        <end position="159"/>
    </location>
</feature>
<proteinExistence type="predicted"/>
<dbReference type="EMBL" id="CASHTH010002970">
    <property type="protein sequence ID" value="CAI8037985.1"/>
    <property type="molecule type" value="Genomic_DNA"/>
</dbReference>
<dbReference type="PROSITE" id="PS50238">
    <property type="entry name" value="RHOGAP"/>
    <property type="match status" value="1"/>
</dbReference>
<feature type="compositionally biased region" description="Basic and acidic residues" evidence="3">
    <location>
        <begin position="553"/>
        <end position="565"/>
    </location>
</feature>
<feature type="domain" description="SH3" evidence="4">
    <location>
        <begin position="476"/>
        <end position="536"/>
    </location>
</feature>
<dbReference type="Gene3D" id="2.30.30.40">
    <property type="entry name" value="SH3 Domains"/>
    <property type="match status" value="1"/>
</dbReference>
<dbReference type="InterPro" id="IPR036028">
    <property type="entry name" value="SH3-like_dom_sf"/>
</dbReference>
<name>A0AA35SXL6_GEOBA</name>
<dbReference type="PANTHER" id="PTHR45929">
    <property type="entry name" value="JAK PATHWAY SIGNAL TRANSDUCTION ADAPTOR MOLECULE"/>
    <property type="match status" value="1"/>
</dbReference>
<dbReference type="InterPro" id="IPR000198">
    <property type="entry name" value="RhoGAP_dom"/>
</dbReference>
<feature type="compositionally biased region" description="Polar residues" evidence="3">
    <location>
        <begin position="576"/>
        <end position="585"/>
    </location>
</feature>
<keyword evidence="1 2" id="KW-0728">SH3 domain</keyword>
<feature type="region of interest" description="Disordered" evidence="3">
    <location>
        <begin position="136"/>
        <end position="161"/>
    </location>
</feature>
<feature type="compositionally biased region" description="Basic and acidic residues" evidence="3">
    <location>
        <begin position="802"/>
        <end position="812"/>
    </location>
</feature>
<feature type="compositionally biased region" description="Low complexity" evidence="3">
    <location>
        <begin position="784"/>
        <end position="798"/>
    </location>
</feature>
<protein>
    <submittedName>
        <fullName evidence="6">Protein nervous wreck</fullName>
    </submittedName>
</protein>
<feature type="compositionally biased region" description="Polar residues" evidence="3">
    <location>
        <begin position="965"/>
        <end position="988"/>
    </location>
</feature>
<evidence type="ECO:0000256" key="3">
    <source>
        <dbReference type="SAM" id="MobiDB-lite"/>
    </source>
</evidence>
<reference evidence="6" key="1">
    <citation type="submission" date="2023-03" db="EMBL/GenBank/DDBJ databases">
        <authorList>
            <person name="Steffen K."/>
            <person name="Cardenas P."/>
        </authorList>
    </citation>
    <scope>NUCLEOTIDE SEQUENCE</scope>
</reference>
<dbReference type="AlphaFoldDB" id="A0AA35SXL6"/>
<dbReference type="Proteomes" id="UP001174909">
    <property type="component" value="Unassembled WGS sequence"/>
</dbReference>
<dbReference type="InterPro" id="IPR001452">
    <property type="entry name" value="SH3_domain"/>
</dbReference>
<dbReference type="Gene3D" id="1.10.555.10">
    <property type="entry name" value="Rho GTPase activation protein"/>
    <property type="match status" value="1"/>
</dbReference>
<feature type="compositionally biased region" description="Basic and acidic residues" evidence="3">
    <location>
        <begin position="932"/>
        <end position="945"/>
    </location>
</feature>
<evidence type="ECO:0000259" key="4">
    <source>
        <dbReference type="PROSITE" id="PS50002"/>
    </source>
</evidence>
<keyword evidence="7" id="KW-1185">Reference proteome</keyword>
<evidence type="ECO:0000256" key="2">
    <source>
        <dbReference type="PROSITE-ProRule" id="PRU00192"/>
    </source>
</evidence>
<evidence type="ECO:0000259" key="5">
    <source>
        <dbReference type="PROSITE" id="PS50238"/>
    </source>
</evidence>
<evidence type="ECO:0000256" key="1">
    <source>
        <dbReference type="ARBA" id="ARBA00022443"/>
    </source>
</evidence>
<dbReference type="Pfam" id="PF00620">
    <property type="entry name" value="RhoGAP"/>
    <property type="match status" value="1"/>
</dbReference>
<feature type="domain" description="Rho-GAP" evidence="5">
    <location>
        <begin position="996"/>
        <end position="1174"/>
    </location>
</feature>